<feature type="transmembrane region" description="Helical" evidence="2">
    <location>
        <begin position="141"/>
        <end position="164"/>
    </location>
</feature>
<dbReference type="AlphaFoldDB" id="A0A382AI24"/>
<evidence type="ECO:0000313" key="3">
    <source>
        <dbReference type="EMBL" id="SVB01225.1"/>
    </source>
</evidence>
<dbReference type="EMBL" id="UINC01025515">
    <property type="protein sequence ID" value="SVB01225.1"/>
    <property type="molecule type" value="Genomic_DNA"/>
</dbReference>
<protein>
    <submittedName>
        <fullName evidence="3">Uncharacterized protein</fullName>
    </submittedName>
</protein>
<keyword evidence="2" id="KW-0812">Transmembrane</keyword>
<name>A0A382AI24_9ZZZZ</name>
<feature type="region of interest" description="Disordered" evidence="1">
    <location>
        <begin position="175"/>
        <end position="207"/>
    </location>
</feature>
<feature type="compositionally biased region" description="Polar residues" evidence="1">
    <location>
        <begin position="175"/>
        <end position="199"/>
    </location>
</feature>
<evidence type="ECO:0000256" key="2">
    <source>
        <dbReference type="SAM" id="Phobius"/>
    </source>
</evidence>
<feature type="transmembrane region" description="Helical" evidence="2">
    <location>
        <begin position="7"/>
        <end position="27"/>
    </location>
</feature>
<keyword evidence="2" id="KW-0472">Membrane</keyword>
<sequence length="207" mass="22938">MHNAAKMFLGIGAVGLIISVAVFGFSANQLTQIEDDMDIYWGDWIVYQGGNGDIYLDNEIGYTVYVDKSYDCSVSVSARHGGEEHYEAYCDSYYDFDDWMQLGDIYPSTTGYYHIEVEAEEFVLVDWTTPMGGLDGLENSLLGLFGCCLSLGFLMLGMILALVLKEKPEVMINQAHSGDSPSAISNGKGSQPESSNQNDVGWWNEQR</sequence>
<keyword evidence="2" id="KW-1133">Transmembrane helix</keyword>
<gene>
    <name evidence="3" type="ORF">METZ01_LOCUS154079</name>
</gene>
<proteinExistence type="predicted"/>
<reference evidence="3" key="1">
    <citation type="submission" date="2018-05" db="EMBL/GenBank/DDBJ databases">
        <authorList>
            <person name="Lanie J.A."/>
            <person name="Ng W.-L."/>
            <person name="Kazmierczak K.M."/>
            <person name="Andrzejewski T.M."/>
            <person name="Davidsen T.M."/>
            <person name="Wayne K.J."/>
            <person name="Tettelin H."/>
            <person name="Glass J.I."/>
            <person name="Rusch D."/>
            <person name="Podicherti R."/>
            <person name="Tsui H.-C.T."/>
            <person name="Winkler M.E."/>
        </authorList>
    </citation>
    <scope>NUCLEOTIDE SEQUENCE</scope>
</reference>
<accession>A0A382AI24</accession>
<evidence type="ECO:0000256" key="1">
    <source>
        <dbReference type="SAM" id="MobiDB-lite"/>
    </source>
</evidence>
<organism evidence="3">
    <name type="scientific">marine metagenome</name>
    <dbReference type="NCBI Taxonomy" id="408172"/>
    <lineage>
        <taxon>unclassified sequences</taxon>
        <taxon>metagenomes</taxon>
        <taxon>ecological metagenomes</taxon>
    </lineage>
</organism>